<organism evidence="4 5">
    <name type="scientific">Herbidospora galbida</name>
    <dbReference type="NCBI Taxonomy" id="2575442"/>
    <lineage>
        <taxon>Bacteria</taxon>
        <taxon>Bacillati</taxon>
        <taxon>Actinomycetota</taxon>
        <taxon>Actinomycetes</taxon>
        <taxon>Streptosporangiales</taxon>
        <taxon>Streptosporangiaceae</taxon>
        <taxon>Herbidospora</taxon>
    </lineage>
</organism>
<evidence type="ECO:0000313" key="4">
    <source>
        <dbReference type="EMBL" id="TKK87385.1"/>
    </source>
</evidence>
<evidence type="ECO:0000313" key="5">
    <source>
        <dbReference type="Proteomes" id="UP000308705"/>
    </source>
</evidence>
<gene>
    <name evidence="4" type="ORF">FDA94_17965</name>
</gene>
<dbReference type="OrthoDB" id="7849865at2"/>
<dbReference type="Proteomes" id="UP000308705">
    <property type="component" value="Unassembled WGS sequence"/>
</dbReference>
<dbReference type="GO" id="GO:0003700">
    <property type="term" value="F:DNA-binding transcription factor activity"/>
    <property type="evidence" value="ECO:0007669"/>
    <property type="project" value="InterPro"/>
</dbReference>
<evidence type="ECO:0000256" key="2">
    <source>
        <dbReference type="SAM" id="Coils"/>
    </source>
</evidence>
<dbReference type="InterPro" id="IPR010499">
    <property type="entry name" value="AraC_E-bd"/>
</dbReference>
<dbReference type="EMBL" id="SZQA01000016">
    <property type="protein sequence ID" value="TKK87385.1"/>
    <property type="molecule type" value="Genomic_DNA"/>
</dbReference>
<keyword evidence="5" id="KW-1185">Reference proteome</keyword>
<dbReference type="Gene3D" id="3.20.80.10">
    <property type="entry name" value="Regulatory factor, effector binding domain"/>
    <property type="match status" value="1"/>
</dbReference>
<keyword evidence="1" id="KW-0238">DNA-binding</keyword>
<dbReference type="SMART" id="SM00871">
    <property type="entry name" value="AraC_E_bind"/>
    <property type="match status" value="1"/>
</dbReference>
<dbReference type="GO" id="GO:0003677">
    <property type="term" value="F:DNA binding"/>
    <property type="evidence" value="ECO:0007669"/>
    <property type="project" value="UniProtKB-KW"/>
</dbReference>
<feature type="coiled-coil region" evidence="2">
    <location>
        <begin position="86"/>
        <end position="113"/>
    </location>
</feature>
<comment type="caution">
    <text evidence="4">The sequence shown here is derived from an EMBL/GenBank/DDBJ whole genome shotgun (WGS) entry which is preliminary data.</text>
</comment>
<keyword evidence="2" id="KW-0175">Coiled coil</keyword>
<dbReference type="Gene3D" id="1.10.1660.10">
    <property type="match status" value="1"/>
</dbReference>
<evidence type="ECO:0000259" key="3">
    <source>
        <dbReference type="PROSITE" id="PS50937"/>
    </source>
</evidence>
<dbReference type="InterPro" id="IPR009061">
    <property type="entry name" value="DNA-bd_dom_put_sf"/>
</dbReference>
<dbReference type="RefSeq" id="WP_137248221.1">
    <property type="nucleotide sequence ID" value="NZ_SZQA01000016.1"/>
</dbReference>
<dbReference type="CDD" id="cd01107">
    <property type="entry name" value="HTH_BmrR"/>
    <property type="match status" value="1"/>
</dbReference>
<dbReference type="AlphaFoldDB" id="A0A4U3MDW2"/>
<protein>
    <submittedName>
        <fullName evidence="4">MerR family transcriptional regulator</fullName>
    </submittedName>
</protein>
<dbReference type="InterPro" id="IPR029442">
    <property type="entry name" value="GyrI-like"/>
</dbReference>
<reference evidence="4 5" key="1">
    <citation type="submission" date="2019-04" db="EMBL/GenBank/DDBJ databases">
        <title>Herbidospora sp. NEAU-GS14.nov., a novel actinomycete isolated from soil.</title>
        <authorList>
            <person name="Han L."/>
        </authorList>
    </citation>
    <scope>NUCLEOTIDE SEQUENCE [LARGE SCALE GENOMIC DNA]</scope>
    <source>
        <strain evidence="4 5">NEAU-GS14</strain>
    </source>
</reference>
<dbReference type="Pfam" id="PF06445">
    <property type="entry name" value="GyrI-like"/>
    <property type="match status" value="1"/>
</dbReference>
<dbReference type="InterPro" id="IPR011256">
    <property type="entry name" value="Reg_factor_effector_dom_sf"/>
</dbReference>
<dbReference type="PANTHER" id="PTHR30204">
    <property type="entry name" value="REDOX-CYCLING DRUG-SENSING TRANSCRIPTIONAL ACTIVATOR SOXR"/>
    <property type="match status" value="1"/>
</dbReference>
<dbReference type="InterPro" id="IPR047057">
    <property type="entry name" value="MerR_fam"/>
</dbReference>
<accession>A0A4U3MDW2</accession>
<dbReference type="InterPro" id="IPR000551">
    <property type="entry name" value="MerR-type_HTH_dom"/>
</dbReference>
<proteinExistence type="predicted"/>
<dbReference type="PROSITE" id="PS50937">
    <property type="entry name" value="HTH_MERR_2"/>
    <property type="match status" value="1"/>
</dbReference>
<evidence type="ECO:0000256" key="1">
    <source>
        <dbReference type="ARBA" id="ARBA00023125"/>
    </source>
</evidence>
<dbReference type="SUPFAM" id="SSF46955">
    <property type="entry name" value="Putative DNA-binding domain"/>
    <property type="match status" value="1"/>
</dbReference>
<dbReference type="Pfam" id="PF13411">
    <property type="entry name" value="MerR_1"/>
    <property type="match status" value="1"/>
</dbReference>
<sequence length="270" mass="29776">MYSIGDFARIGRVSVRMLRHYDALGLLAPARVDPLTGYRSYEAAQLSRLNRVVALKDLGFSLQQVRQILDEKVDVAELQGMLRLRRADLEARVEADRARLRGVEARIQIIEKEGVLPADVVVKSVPAVRVAELSAVAESYASEHIGPVIQPLYPELHARLTKAGVELAGPGIAYYEEAPDGGVKIHASFPVNVAPDPAYDFDVVDLPAIERAATIIHHGPMDGVDATIQNLHRWIEDHGERGAGFSREVYLEYGMGDPENWVTEIQEPLA</sequence>
<dbReference type="SMART" id="SM00422">
    <property type="entry name" value="HTH_MERR"/>
    <property type="match status" value="1"/>
</dbReference>
<dbReference type="PANTHER" id="PTHR30204:SF97">
    <property type="entry name" value="MERR FAMILY REGULATORY PROTEIN"/>
    <property type="match status" value="1"/>
</dbReference>
<name>A0A4U3MDW2_9ACTN</name>
<dbReference type="SUPFAM" id="SSF55136">
    <property type="entry name" value="Probable bacterial effector-binding domain"/>
    <property type="match status" value="1"/>
</dbReference>
<feature type="domain" description="HTH merR-type" evidence="3">
    <location>
        <begin position="1"/>
        <end position="71"/>
    </location>
</feature>